<feature type="region of interest" description="Disordered" evidence="1">
    <location>
        <begin position="94"/>
        <end position="117"/>
    </location>
</feature>
<feature type="compositionally biased region" description="Basic residues" evidence="1">
    <location>
        <begin position="98"/>
        <end position="110"/>
    </location>
</feature>
<evidence type="ECO:0000256" key="1">
    <source>
        <dbReference type="SAM" id="MobiDB-lite"/>
    </source>
</evidence>
<gene>
    <name evidence="2" type="ORF">B0J12DRAFT_694157</name>
</gene>
<keyword evidence="3" id="KW-1185">Reference proteome</keyword>
<dbReference type="EMBL" id="JAGTJR010000002">
    <property type="protein sequence ID" value="KAH7063243.1"/>
    <property type="molecule type" value="Genomic_DNA"/>
</dbReference>
<name>A0ABQ8GRY0_9PEZI</name>
<protein>
    <submittedName>
        <fullName evidence="2">Uncharacterized protein</fullName>
    </submittedName>
</protein>
<accession>A0ABQ8GRY0</accession>
<sequence length="137" mass="14968">MGEELVDTDHGLGVNINLLNKFVKGGLAQAQSGAQAIADLKAQSAAEVARKQRKADSRKITSSGQSMYASEARRIEEAKMELAVSRARTARNREAKIKAKGQRAKLRNTKARQAASAKVAKRKALIKVRKSRVVVDW</sequence>
<evidence type="ECO:0000313" key="2">
    <source>
        <dbReference type="EMBL" id="KAH7063243.1"/>
    </source>
</evidence>
<proteinExistence type="predicted"/>
<evidence type="ECO:0000313" key="3">
    <source>
        <dbReference type="Proteomes" id="UP000774617"/>
    </source>
</evidence>
<comment type="caution">
    <text evidence="2">The sequence shown here is derived from an EMBL/GenBank/DDBJ whole genome shotgun (WGS) entry which is preliminary data.</text>
</comment>
<dbReference type="Proteomes" id="UP000774617">
    <property type="component" value="Unassembled WGS sequence"/>
</dbReference>
<organism evidence="2 3">
    <name type="scientific">Macrophomina phaseolina</name>
    <dbReference type="NCBI Taxonomy" id="35725"/>
    <lineage>
        <taxon>Eukaryota</taxon>
        <taxon>Fungi</taxon>
        <taxon>Dikarya</taxon>
        <taxon>Ascomycota</taxon>
        <taxon>Pezizomycotina</taxon>
        <taxon>Dothideomycetes</taxon>
        <taxon>Dothideomycetes incertae sedis</taxon>
        <taxon>Botryosphaeriales</taxon>
        <taxon>Botryosphaeriaceae</taxon>
        <taxon>Macrophomina</taxon>
    </lineage>
</organism>
<reference evidence="2 3" key="1">
    <citation type="journal article" date="2021" name="Nat. Commun.">
        <title>Genetic determinants of endophytism in the Arabidopsis root mycobiome.</title>
        <authorList>
            <person name="Mesny F."/>
            <person name="Miyauchi S."/>
            <person name="Thiergart T."/>
            <person name="Pickel B."/>
            <person name="Atanasova L."/>
            <person name="Karlsson M."/>
            <person name="Huettel B."/>
            <person name="Barry K.W."/>
            <person name="Haridas S."/>
            <person name="Chen C."/>
            <person name="Bauer D."/>
            <person name="Andreopoulos W."/>
            <person name="Pangilinan J."/>
            <person name="LaButti K."/>
            <person name="Riley R."/>
            <person name="Lipzen A."/>
            <person name="Clum A."/>
            <person name="Drula E."/>
            <person name="Henrissat B."/>
            <person name="Kohler A."/>
            <person name="Grigoriev I.V."/>
            <person name="Martin F.M."/>
            <person name="Hacquard S."/>
        </authorList>
    </citation>
    <scope>NUCLEOTIDE SEQUENCE [LARGE SCALE GENOMIC DNA]</scope>
    <source>
        <strain evidence="2 3">MPI-SDFR-AT-0080</strain>
    </source>
</reference>